<comment type="caution">
    <text evidence="8">The sequence shown here is derived from an EMBL/GenBank/DDBJ whole genome shotgun (WGS) entry which is preliminary data.</text>
</comment>
<dbReference type="EC" id="2.7.1.49" evidence="2"/>
<dbReference type="SUPFAM" id="SSF53613">
    <property type="entry name" value="Ribokinase-like"/>
    <property type="match status" value="1"/>
</dbReference>
<evidence type="ECO:0000256" key="6">
    <source>
        <dbReference type="ARBA" id="ARBA00022840"/>
    </source>
</evidence>
<dbReference type="InterPro" id="IPR013749">
    <property type="entry name" value="PM/HMP-P_kinase-1"/>
</dbReference>
<dbReference type="GO" id="GO:0008902">
    <property type="term" value="F:hydroxymethylpyrimidine kinase activity"/>
    <property type="evidence" value="ECO:0007669"/>
    <property type="project" value="UniProtKB-EC"/>
</dbReference>
<dbReference type="PANTHER" id="PTHR20858:SF17">
    <property type="entry name" value="HYDROXYMETHYLPYRIMIDINE_PHOSPHOMETHYLPYRIMIDINE KINASE THI20-RELATED"/>
    <property type="match status" value="1"/>
</dbReference>
<evidence type="ECO:0000256" key="3">
    <source>
        <dbReference type="ARBA" id="ARBA00022679"/>
    </source>
</evidence>
<dbReference type="GO" id="GO:0009228">
    <property type="term" value="P:thiamine biosynthetic process"/>
    <property type="evidence" value="ECO:0007669"/>
    <property type="project" value="InterPro"/>
</dbReference>
<gene>
    <name evidence="8" type="ORF">SCALIN_C04_0199</name>
</gene>
<keyword evidence="9" id="KW-1185">Reference proteome</keyword>
<dbReference type="OrthoDB" id="9810880at2"/>
<feature type="domain" description="Pyridoxamine kinase/Phosphomethylpyrimidine kinase" evidence="7">
    <location>
        <begin position="11"/>
        <end position="259"/>
    </location>
</feature>
<keyword evidence="3" id="KW-0808">Transferase</keyword>
<dbReference type="AlphaFoldDB" id="A0A286TV44"/>
<dbReference type="GO" id="GO:0005524">
    <property type="term" value="F:ATP binding"/>
    <property type="evidence" value="ECO:0007669"/>
    <property type="project" value="UniProtKB-KW"/>
</dbReference>
<sequence length="266" mass="28564">MYKVLTIAGSDSCCGAGVQADLKVISALGAYGTCTITALTAQNSLGVSSVFDVPASFISQQIDAVISDIGTDALKTGMLVSEEVVEIVCDKFKKYSLKNLVVDPVITSHTGKRLLTGEGVRKLVTELIPLSCLVTPNIPEAEIMTERKIKNFSDIKEAAAVLYEQGASNVLIKGGHVINNGNEDDINEEIIDLFYDGNEFQCFREKRINMSNVHGTGCMYSAAIATELAKGNEMIGSITTAKKFITKVIKESSMPGKGSRLADFYS</sequence>
<keyword evidence="6" id="KW-0067">ATP-binding</keyword>
<dbReference type="InterPro" id="IPR004399">
    <property type="entry name" value="HMP/HMP-P_kinase_dom"/>
</dbReference>
<dbReference type="GO" id="GO:0005829">
    <property type="term" value="C:cytosol"/>
    <property type="evidence" value="ECO:0007669"/>
    <property type="project" value="TreeGrafter"/>
</dbReference>
<dbReference type="GO" id="GO:0008972">
    <property type="term" value="F:phosphomethylpyrimidine kinase activity"/>
    <property type="evidence" value="ECO:0007669"/>
    <property type="project" value="InterPro"/>
</dbReference>
<accession>A0A286TV44</accession>
<keyword evidence="5 8" id="KW-0418">Kinase</keyword>
<evidence type="ECO:0000256" key="5">
    <source>
        <dbReference type="ARBA" id="ARBA00022777"/>
    </source>
</evidence>
<evidence type="ECO:0000259" key="7">
    <source>
        <dbReference type="Pfam" id="PF08543"/>
    </source>
</evidence>
<dbReference type="InterPro" id="IPR029056">
    <property type="entry name" value="Ribokinase-like"/>
</dbReference>
<dbReference type="NCBIfam" id="TIGR00097">
    <property type="entry name" value="HMP-P_kinase"/>
    <property type="match status" value="1"/>
</dbReference>
<name>A0A286TV44_9BACT</name>
<dbReference type="EMBL" id="BAOS01000004">
    <property type="protein sequence ID" value="GAX59711.1"/>
    <property type="molecule type" value="Genomic_DNA"/>
</dbReference>
<evidence type="ECO:0000256" key="2">
    <source>
        <dbReference type="ARBA" id="ARBA00012135"/>
    </source>
</evidence>
<evidence type="ECO:0000256" key="4">
    <source>
        <dbReference type="ARBA" id="ARBA00022741"/>
    </source>
</evidence>
<dbReference type="Gene3D" id="3.40.1190.20">
    <property type="match status" value="1"/>
</dbReference>
<dbReference type="CDD" id="cd01169">
    <property type="entry name" value="HMPP_kinase"/>
    <property type="match status" value="1"/>
</dbReference>
<organism evidence="8 9">
    <name type="scientific">Candidatus Scalindua japonica</name>
    <dbReference type="NCBI Taxonomy" id="1284222"/>
    <lineage>
        <taxon>Bacteria</taxon>
        <taxon>Pseudomonadati</taxon>
        <taxon>Planctomycetota</taxon>
        <taxon>Candidatus Brocadiia</taxon>
        <taxon>Candidatus Brocadiales</taxon>
        <taxon>Candidatus Scalinduaceae</taxon>
        <taxon>Candidatus Scalindua</taxon>
    </lineage>
</organism>
<evidence type="ECO:0000256" key="1">
    <source>
        <dbReference type="ARBA" id="ARBA00004948"/>
    </source>
</evidence>
<dbReference type="FunFam" id="3.40.1190.20:FF:000003">
    <property type="entry name" value="Phosphomethylpyrimidine kinase ThiD"/>
    <property type="match status" value="1"/>
</dbReference>
<proteinExistence type="predicted"/>
<evidence type="ECO:0000313" key="8">
    <source>
        <dbReference type="EMBL" id="GAX59711.1"/>
    </source>
</evidence>
<dbReference type="Pfam" id="PF08543">
    <property type="entry name" value="Phos_pyr_kin"/>
    <property type="match status" value="1"/>
</dbReference>
<dbReference type="PANTHER" id="PTHR20858">
    <property type="entry name" value="PHOSPHOMETHYLPYRIMIDINE KINASE"/>
    <property type="match status" value="1"/>
</dbReference>
<reference evidence="9" key="1">
    <citation type="journal article" date="2017" name="Environ. Microbiol. Rep.">
        <title>Genetic Diversity of Marine Anaerobic Ammonium-Oxidizing Bacteria as Revealed by Genomic and Proteomic Analyses of 'Candidatus Scalindua japonica'.</title>
        <authorList>
            <person name="Oshiki M."/>
            <person name="Mizuto K."/>
            <person name="Kimura Z."/>
            <person name="Kindaichi T."/>
            <person name="Satoh H."/>
            <person name="Okabe S."/>
        </authorList>
    </citation>
    <scope>NUCLEOTIDE SEQUENCE [LARGE SCALE GENOMIC DNA]</scope>
    <source>
        <strain evidence="9">husup-a2</strain>
    </source>
</reference>
<dbReference type="RefSeq" id="WP_096892843.1">
    <property type="nucleotide sequence ID" value="NZ_BAOS01000004.1"/>
</dbReference>
<protein>
    <recommendedName>
        <fullName evidence="2">hydroxymethylpyrimidine kinase</fullName>
        <ecNumber evidence="2">2.7.1.49</ecNumber>
    </recommendedName>
</protein>
<keyword evidence="4" id="KW-0547">Nucleotide-binding</keyword>
<evidence type="ECO:0000313" key="9">
    <source>
        <dbReference type="Proteomes" id="UP000218542"/>
    </source>
</evidence>
<dbReference type="Proteomes" id="UP000218542">
    <property type="component" value="Unassembled WGS sequence"/>
</dbReference>
<comment type="pathway">
    <text evidence="1">Cofactor biosynthesis; thiamine diphosphate biosynthesis.</text>
</comment>